<evidence type="ECO:0000313" key="2">
    <source>
        <dbReference type="EMBL" id="SFP95021.1"/>
    </source>
</evidence>
<dbReference type="RefSeq" id="WP_143075792.1">
    <property type="nucleotide sequence ID" value="NZ_FOXQ01000003.1"/>
</dbReference>
<dbReference type="OrthoDB" id="9813621at2"/>
<evidence type="ECO:0000313" key="3">
    <source>
        <dbReference type="Proteomes" id="UP000199031"/>
    </source>
</evidence>
<evidence type="ECO:0000256" key="1">
    <source>
        <dbReference type="SAM" id="Phobius"/>
    </source>
</evidence>
<proteinExistence type="predicted"/>
<feature type="transmembrane region" description="Helical" evidence="1">
    <location>
        <begin position="128"/>
        <end position="145"/>
    </location>
</feature>
<organism evidence="2 3">
    <name type="scientific">Parafilimonas terrae</name>
    <dbReference type="NCBI Taxonomy" id="1465490"/>
    <lineage>
        <taxon>Bacteria</taxon>
        <taxon>Pseudomonadati</taxon>
        <taxon>Bacteroidota</taxon>
        <taxon>Chitinophagia</taxon>
        <taxon>Chitinophagales</taxon>
        <taxon>Chitinophagaceae</taxon>
        <taxon>Parafilimonas</taxon>
    </lineage>
</organism>
<dbReference type="AlphaFoldDB" id="A0A1I5UIB4"/>
<dbReference type="Proteomes" id="UP000199031">
    <property type="component" value="Unassembled WGS sequence"/>
</dbReference>
<reference evidence="2 3" key="1">
    <citation type="submission" date="2016-10" db="EMBL/GenBank/DDBJ databases">
        <authorList>
            <person name="de Groot N.N."/>
        </authorList>
    </citation>
    <scope>NUCLEOTIDE SEQUENCE [LARGE SCALE GENOMIC DNA]</scope>
    <source>
        <strain evidence="2 3">DSM 28286</strain>
    </source>
</reference>
<feature type="transmembrane region" description="Helical" evidence="1">
    <location>
        <begin position="71"/>
        <end position="92"/>
    </location>
</feature>
<keyword evidence="1" id="KW-0472">Membrane</keyword>
<dbReference type="EMBL" id="FOXQ01000003">
    <property type="protein sequence ID" value="SFP95021.1"/>
    <property type="molecule type" value="Genomic_DNA"/>
</dbReference>
<keyword evidence="1" id="KW-1133">Transmembrane helix</keyword>
<keyword evidence="3" id="KW-1185">Reference proteome</keyword>
<gene>
    <name evidence="2" type="ORF">SAMN05444277_103314</name>
</gene>
<feature type="transmembrane region" description="Helical" evidence="1">
    <location>
        <begin position="98"/>
        <end position="116"/>
    </location>
</feature>
<feature type="transmembrane region" description="Helical" evidence="1">
    <location>
        <begin position="157"/>
        <end position="176"/>
    </location>
</feature>
<dbReference type="STRING" id="1465490.SAMN05444277_103314"/>
<accession>A0A1I5UIB4</accession>
<sequence length="188" mass="20165">MKAQKSLSRPVSRVAAITLLLLAIPFTAMQFTKEVNWSASDFIIMGLLIFGTGLSYVFLTRYSSGFTHRAAFALAVGTTFLLIWVNLAVGLIGSGPNAANLMYAGIVAIVIIGTLLSRFTSKGMKHVMFIAAFALAICAGIQLLAKMYEYAGSSVTEIIMVNAFFAMLYAICGLLFRHIALKLPPAAA</sequence>
<feature type="transmembrane region" description="Helical" evidence="1">
    <location>
        <begin position="42"/>
        <end position="59"/>
    </location>
</feature>
<keyword evidence="1" id="KW-0812">Transmembrane</keyword>
<protein>
    <submittedName>
        <fullName evidence="2">Uncharacterized protein</fullName>
    </submittedName>
</protein>
<name>A0A1I5UIB4_9BACT</name>